<evidence type="ECO:0000259" key="5">
    <source>
        <dbReference type="Pfam" id="PF01555"/>
    </source>
</evidence>
<dbReference type="InterPro" id="IPR002052">
    <property type="entry name" value="DNA_methylase_N6_adenine_CS"/>
</dbReference>
<evidence type="ECO:0000313" key="8">
    <source>
        <dbReference type="Proteomes" id="UP001519290"/>
    </source>
</evidence>
<dbReference type="Pfam" id="PF12564">
    <property type="entry name" value="TypeIII_RM_meth"/>
    <property type="match status" value="1"/>
</dbReference>
<organism evidence="7 8">
    <name type="scientific">Brachybacterium sacelli</name>
    <dbReference type="NCBI Taxonomy" id="173364"/>
    <lineage>
        <taxon>Bacteria</taxon>
        <taxon>Bacillati</taxon>
        <taxon>Actinomycetota</taxon>
        <taxon>Actinomycetes</taxon>
        <taxon>Micrococcales</taxon>
        <taxon>Dermabacteraceae</taxon>
        <taxon>Brachybacterium</taxon>
    </lineage>
</organism>
<evidence type="ECO:0000256" key="4">
    <source>
        <dbReference type="ARBA" id="ARBA00022691"/>
    </source>
</evidence>
<reference evidence="7 8" key="1">
    <citation type="submission" date="2021-03" db="EMBL/GenBank/DDBJ databases">
        <title>Sequencing the genomes of 1000 actinobacteria strains.</title>
        <authorList>
            <person name="Klenk H.-P."/>
        </authorList>
    </citation>
    <scope>NUCLEOTIDE SEQUENCE [LARGE SCALE GENOMIC DNA]</scope>
    <source>
        <strain evidence="7 8">DSM 14566</strain>
    </source>
</reference>
<dbReference type="GO" id="GO:0009007">
    <property type="term" value="F:site-specific DNA-methyltransferase (adenine-specific) activity"/>
    <property type="evidence" value="ECO:0007669"/>
    <property type="project" value="UniProtKB-EC"/>
</dbReference>
<evidence type="ECO:0000256" key="1">
    <source>
        <dbReference type="ARBA" id="ARBA00006594"/>
    </source>
</evidence>
<comment type="caution">
    <text evidence="7">The sequence shown here is derived from an EMBL/GenBank/DDBJ whole genome shotgun (WGS) entry which is preliminary data.</text>
</comment>
<dbReference type="Gene3D" id="3.40.50.150">
    <property type="entry name" value="Vaccinia Virus protein VP39"/>
    <property type="match status" value="1"/>
</dbReference>
<dbReference type="InterPro" id="IPR029063">
    <property type="entry name" value="SAM-dependent_MTases_sf"/>
</dbReference>
<accession>A0ABS4X498</accession>
<proteinExistence type="inferred from homology"/>
<dbReference type="InterPro" id="IPR002295">
    <property type="entry name" value="N4/N6-MTase_EcoPI_Mod-like"/>
</dbReference>
<keyword evidence="3 7" id="KW-0808">Transferase</keyword>
<keyword evidence="8" id="KW-1185">Reference proteome</keyword>
<evidence type="ECO:0000256" key="3">
    <source>
        <dbReference type="ARBA" id="ARBA00022679"/>
    </source>
</evidence>
<keyword evidence="2 7" id="KW-0489">Methyltransferase</keyword>
<dbReference type="GO" id="GO:0032259">
    <property type="term" value="P:methylation"/>
    <property type="evidence" value="ECO:0007669"/>
    <property type="project" value="UniProtKB-KW"/>
</dbReference>
<gene>
    <name evidence="7" type="ORF">JOF43_003264</name>
</gene>
<dbReference type="InterPro" id="IPR002941">
    <property type="entry name" value="DNA_methylase_N4/N6"/>
</dbReference>
<dbReference type="PRINTS" id="PR00506">
    <property type="entry name" value="D21N6MTFRASE"/>
</dbReference>
<dbReference type="SUPFAM" id="SSF53335">
    <property type="entry name" value="S-adenosyl-L-methionine-dependent methyltransferases"/>
    <property type="match status" value="1"/>
</dbReference>
<evidence type="ECO:0000259" key="6">
    <source>
        <dbReference type="Pfam" id="PF12564"/>
    </source>
</evidence>
<feature type="domain" description="Type III restriction/modification enzyme methylation subunit" evidence="6">
    <location>
        <begin position="38"/>
        <end position="93"/>
    </location>
</feature>
<comment type="similarity">
    <text evidence="1">Belongs to the N(4)/N(6)-methyltransferase family.</text>
</comment>
<dbReference type="EMBL" id="JAGIOD010000002">
    <property type="protein sequence ID" value="MBP2383275.1"/>
    <property type="molecule type" value="Genomic_DNA"/>
</dbReference>
<dbReference type="Proteomes" id="UP001519290">
    <property type="component" value="Unassembled WGS sequence"/>
</dbReference>
<name>A0ABS4X498_9MICO</name>
<evidence type="ECO:0000313" key="7">
    <source>
        <dbReference type="EMBL" id="MBP2383275.1"/>
    </source>
</evidence>
<dbReference type="PROSITE" id="PS00092">
    <property type="entry name" value="N6_MTASE"/>
    <property type="match status" value="1"/>
</dbReference>
<dbReference type="RefSeq" id="WP_209903938.1">
    <property type="nucleotide sequence ID" value="NZ_BAAAJW010000005.1"/>
</dbReference>
<dbReference type="InterPro" id="IPR022221">
    <property type="entry name" value="TypeIII_RM_meth"/>
</dbReference>
<sequence length="609" mass="69194">MMTFLQELEAVLHNDERFVSQDGQLLKPRIQDAITRLDSDLLRALLASTSLRSYFFKDVDGITVFDQEKFMWVVNSKEFLPDSYTSYRNKIGLSANDHDLLTSSNEVSLVWPYKDCVLEGGQDKEDEKRDEVFYNETLAPDEVGRLLAPKVFSNAIRYTAEGEERVTEFDEHDNLLIKGNNLLALSSLLERYEGQIKCIYIDPPYNTGSDGFNYNDQFNHSTWLAFIKNRLSLARRLLADDGVIFLSLDDKEAHYCKVLMDEVFGRENFVADISHKARSSVSNDKVISVSHNHLLMFARNERRIYTQREKYGVAKDTSTFTLKDDRGYYKLVPVDGPGGARKGNPYYEFLGVEGYWRFSKETMQEMYDNGLIVKQGKSLQQKYYKSKAEGQRQTITTWWDEGLLTSSASSELKNKLDLQFSNPKNEALLELVLEFATQSGDLVLDFFLGSGTTAAVAHKMGRRYIGVEQMDYVSSVTVPRLQKVIAGEQGGVSKTQEWEGGGSFVYVELAEQGEKLMRELQDATTSDEVQVVLDRATERGLLRPSVLPEQLATSSSEFEQLSLDDQKRTVADLIDKNRLYINASDVEDTDLGLSEADIAFTKSFYQKGE</sequence>
<protein>
    <submittedName>
        <fullName evidence="7">Adenine-specific DNA-methyltransferase</fullName>
        <ecNumber evidence="7">2.1.1.72</ecNumber>
    </submittedName>
</protein>
<feature type="domain" description="DNA methylase N-4/N-6" evidence="5">
    <location>
        <begin position="196"/>
        <end position="471"/>
    </location>
</feature>
<keyword evidence="4" id="KW-0949">S-adenosyl-L-methionine</keyword>
<evidence type="ECO:0000256" key="2">
    <source>
        <dbReference type="ARBA" id="ARBA00022603"/>
    </source>
</evidence>
<dbReference type="Pfam" id="PF01555">
    <property type="entry name" value="N6_N4_Mtase"/>
    <property type="match status" value="1"/>
</dbReference>
<dbReference type="PIRSF" id="PIRSF015855">
    <property type="entry name" value="TypeIII_Mtase_mKpnI"/>
    <property type="match status" value="1"/>
</dbReference>
<dbReference type="EC" id="2.1.1.72" evidence="7"/>